<dbReference type="RefSeq" id="WP_142661082.1">
    <property type="nucleotide sequence ID" value="NZ_CABFVA020000129.1"/>
</dbReference>
<evidence type="ECO:0000313" key="1">
    <source>
        <dbReference type="EMBL" id="VVM08305.1"/>
    </source>
</evidence>
<protein>
    <recommendedName>
        <fullName evidence="3">tRNA (Mo5U34)-methyltransferase</fullName>
    </recommendedName>
</protein>
<evidence type="ECO:0008006" key="3">
    <source>
        <dbReference type="Google" id="ProtNLM"/>
    </source>
</evidence>
<evidence type="ECO:0000313" key="2">
    <source>
        <dbReference type="Proteomes" id="UP000334923"/>
    </source>
</evidence>
<sequence length="141" mass="15767">MWSCSGVLYHIPNPLHLLLALKRITGEHLVLTSVVARSQYPHVAGPLRVPEVACLFLPALEGTEKEAVADYWKDLVGDGAVGLTRENPTWRIEDFGPWWWLPRPAALWALCRTAGFHLLEEGEFWGGDAVTLLLSTRPTKK</sequence>
<reference evidence="1 2" key="1">
    <citation type="submission" date="2019-09" db="EMBL/GenBank/DDBJ databases">
        <authorList>
            <person name="Cremers G."/>
        </authorList>
    </citation>
    <scope>NUCLEOTIDE SEQUENCE [LARGE SCALE GENOMIC DNA]</scope>
    <source>
        <strain evidence="1">4A</strain>
    </source>
</reference>
<accession>A0A5E6MK06</accession>
<keyword evidence="2" id="KW-1185">Reference proteome</keyword>
<dbReference type="EMBL" id="CABFVA020000129">
    <property type="protein sequence ID" value="VVM08305.1"/>
    <property type="molecule type" value="Genomic_DNA"/>
</dbReference>
<dbReference type="SUPFAM" id="SSF53335">
    <property type="entry name" value="S-adenosyl-L-methionine-dependent methyltransferases"/>
    <property type="match status" value="1"/>
</dbReference>
<dbReference type="InterPro" id="IPR029063">
    <property type="entry name" value="SAM-dependent_MTases_sf"/>
</dbReference>
<gene>
    <name evidence="1" type="ORF">MAMT_02273</name>
</gene>
<organism evidence="1 2">
    <name type="scientific">Methylacidimicrobium tartarophylax</name>
    <dbReference type="NCBI Taxonomy" id="1041768"/>
    <lineage>
        <taxon>Bacteria</taxon>
        <taxon>Pseudomonadati</taxon>
        <taxon>Verrucomicrobiota</taxon>
        <taxon>Methylacidimicrobium</taxon>
    </lineage>
</organism>
<dbReference type="OrthoDB" id="468283at2"/>
<name>A0A5E6MK06_9BACT</name>
<dbReference type="Proteomes" id="UP000334923">
    <property type="component" value="Unassembled WGS sequence"/>
</dbReference>
<proteinExistence type="predicted"/>
<dbReference type="AlphaFoldDB" id="A0A5E6MK06"/>